<keyword evidence="2" id="KW-0479">Metal-binding</keyword>
<dbReference type="NCBIfam" id="TIGR02604">
    <property type="entry name" value="Piru_Ver_Nterm"/>
    <property type="match status" value="1"/>
</dbReference>
<dbReference type="InterPro" id="IPR011989">
    <property type="entry name" value="ARM-like"/>
</dbReference>
<dbReference type="SMART" id="SM00567">
    <property type="entry name" value="EZ_HEAT"/>
    <property type="match status" value="4"/>
</dbReference>
<dbReference type="GO" id="GO:0009055">
    <property type="term" value="F:electron transfer activity"/>
    <property type="evidence" value="ECO:0007669"/>
    <property type="project" value="InterPro"/>
</dbReference>
<dbReference type="SUPFAM" id="SSF46626">
    <property type="entry name" value="Cytochrome c"/>
    <property type="match status" value="1"/>
</dbReference>
<dbReference type="InterPro" id="IPR036909">
    <property type="entry name" value="Cyt_c-like_dom_sf"/>
</dbReference>
<keyword evidence="1" id="KW-0349">Heme</keyword>
<evidence type="ECO:0000256" key="3">
    <source>
        <dbReference type="ARBA" id="ARBA00023004"/>
    </source>
</evidence>
<dbReference type="PANTHER" id="PTHR33546:SF1">
    <property type="entry name" value="LARGE, MULTIFUNCTIONAL SECRETED PROTEIN"/>
    <property type="match status" value="1"/>
</dbReference>
<accession>A0A381Z1S7</accession>
<dbReference type="GO" id="GO:0046872">
    <property type="term" value="F:metal ion binding"/>
    <property type="evidence" value="ECO:0007669"/>
    <property type="project" value="UniProtKB-KW"/>
</dbReference>
<dbReference type="EMBL" id="UINC01019633">
    <property type="protein sequence ID" value="SVA83228.1"/>
    <property type="molecule type" value="Genomic_DNA"/>
</dbReference>
<dbReference type="PROSITE" id="PS51007">
    <property type="entry name" value="CYTC"/>
    <property type="match status" value="1"/>
</dbReference>
<dbReference type="Gene3D" id="2.120.10.30">
    <property type="entry name" value="TolB, C-terminal domain"/>
    <property type="match status" value="1"/>
</dbReference>
<name>A0A381Z1S7_9ZZZZ</name>
<dbReference type="GO" id="GO:0020037">
    <property type="term" value="F:heme binding"/>
    <property type="evidence" value="ECO:0007669"/>
    <property type="project" value="InterPro"/>
</dbReference>
<dbReference type="NCBIfam" id="TIGR02603">
    <property type="entry name" value="CxxCH_TIGR02603"/>
    <property type="match status" value="1"/>
</dbReference>
<dbReference type="InterPro" id="IPR055557">
    <property type="entry name" value="DUF7133"/>
</dbReference>
<organism evidence="5">
    <name type="scientific">marine metagenome</name>
    <dbReference type="NCBI Taxonomy" id="408172"/>
    <lineage>
        <taxon>unclassified sequences</taxon>
        <taxon>metagenomes</taxon>
        <taxon>ecological metagenomes</taxon>
    </lineage>
</organism>
<dbReference type="InterPro" id="IPR013428">
    <property type="entry name" value="Membrane-bound_put_N"/>
</dbReference>
<gene>
    <name evidence="5" type="ORF">METZ01_LOCUS136082</name>
</gene>
<protein>
    <recommendedName>
        <fullName evidence="4">Cytochrome c domain-containing protein</fullName>
    </recommendedName>
</protein>
<feature type="domain" description="Cytochrome c" evidence="4">
    <location>
        <begin position="887"/>
        <end position="1023"/>
    </location>
</feature>
<dbReference type="Gene3D" id="1.25.10.10">
    <property type="entry name" value="Leucine-rich Repeat Variant"/>
    <property type="match status" value="1"/>
</dbReference>
<dbReference type="Gene3D" id="1.10.760.10">
    <property type="entry name" value="Cytochrome c-like domain"/>
    <property type="match status" value="1"/>
</dbReference>
<dbReference type="SUPFAM" id="SSF48371">
    <property type="entry name" value="ARM repeat"/>
    <property type="match status" value="1"/>
</dbReference>
<evidence type="ECO:0000256" key="1">
    <source>
        <dbReference type="ARBA" id="ARBA00022617"/>
    </source>
</evidence>
<dbReference type="InterPro" id="IPR011042">
    <property type="entry name" value="6-blade_b-propeller_TolB-like"/>
</dbReference>
<dbReference type="Pfam" id="PF00034">
    <property type="entry name" value="Cytochrom_C"/>
    <property type="match status" value="1"/>
</dbReference>
<dbReference type="SUPFAM" id="SSF63829">
    <property type="entry name" value="Calcium-dependent phosphotriesterase"/>
    <property type="match status" value="1"/>
</dbReference>
<dbReference type="InterPro" id="IPR004155">
    <property type="entry name" value="PBS_lyase_HEAT"/>
</dbReference>
<reference evidence="5" key="1">
    <citation type="submission" date="2018-05" db="EMBL/GenBank/DDBJ databases">
        <authorList>
            <person name="Lanie J.A."/>
            <person name="Ng W.-L."/>
            <person name="Kazmierczak K.M."/>
            <person name="Andrzejewski T.M."/>
            <person name="Davidsen T.M."/>
            <person name="Wayne K.J."/>
            <person name="Tettelin H."/>
            <person name="Glass J.I."/>
            <person name="Rusch D."/>
            <person name="Podicherti R."/>
            <person name="Tsui H.-C.T."/>
            <person name="Winkler M.E."/>
        </authorList>
    </citation>
    <scope>NUCLEOTIDE SEQUENCE</scope>
</reference>
<dbReference type="InterPro" id="IPR013427">
    <property type="entry name" value="Haem-bd_dom_put"/>
</dbReference>
<dbReference type="PANTHER" id="PTHR33546">
    <property type="entry name" value="LARGE, MULTIFUNCTIONAL SECRETED PROTEIN-RELATED"/>
    <property type="match status" value="1"/>
</dbReference>
<keyword evidence="3" id="KW-0408">Iron</keyword>
<proteinExistence type="predicted"/>
<dbReference type="AlphaFoldDB" id="A0A381Z1S7"/>
<evidence type="ECO:0000259" key="4">
    <source>
        <dbReference type="PROSITE" id="PS51007"/>
    </source>
</evidence>
<dbReference type="Pfam" id="PF23500">
    <property type="entry name" value="DUF7133"/>
    <property type="match status" value="2"/>
</dbReference>
<dbReference type="InterPro" id="IPR009056">
    <property type="entry name" value="Cyt_c-like_dom"/>
</dbReference>
<evidence type="ECO:0000313" key="5">
    <source>
        <dbReference type="EMBL" id="SVA83228.1"/>
    </source>
</evidence>
<sequence length="1023" mass="111823">MKDDLINKSYLTLFALLLAVTSVLADSPPTVPEGFEITRASVKNATTFPMFAVFDDKGRLYVAESSGLDLWRELRNQTRKCRVRRLEDRDGDGVFEHSVVFADKLVYPMGLAWRQGELYIADPPNIIVCRDTDGDGRSDQRRKLIGHFGHVDNGSLHGLIFGPDDRLYMTTGRPDGYKLKRLDGSILSGTSGALIRTNVDGTDPRVIARGFSNLVEACWMPGGQIVGTVNWFQHPAGGLRDALVHLTPGGRYPRWGDLGGTSLPVTGKMLPSITIDPAVAFSGMVRYEGSAFGKTYRDNLFSAQFNTRRIGRHILRPDGSTFASQDSIFVAADDPDFHPSDVLIDPDGSLLIVDTGGWYVQHCPTGKIRHSKAPGGLWRVRKKTAPRLVDPFGLKIKWARLSADELAEKLTDQRHVVRTRAREALVVMGRSAVATLRHSVQKNSGAEPALWALSRIEDNSALAARIEALSHTNPRIVTLAARTFVSRPAQDVGDALAALLSHDDAAVRFGAAESLAEVGGSSAVRSAALALRSPNHIDTFEFHNLAMILFRHADTDSLKQLLQDPSPRVRRAALVLLDHSPHNALSASQVVAAAADADLKLRFEAQVILKRHKAWANEAAPLVAGLANAKSWSQNQRQQLIDYAIVFRQNRRIAQIFAEALRRSDLKSSDRVPLIRAVGRVDRANLPDVWRDALSICVADQNPTVRHAAIDTIGSIGLSDYDKPLAAMSTDDSEPVVIRIAALRAIISRNPKLSDLTITMLVDRLALNHAAGERLAAIAVLRQAKMSSDSAISVLEAVSKDPLIAPADMIEIYRRQPSASLAEQMAGYLVKAMKQGWSIPPSVVKQIVDQIPLSRRATIQKQLTPLRDVLKVQTKRLASYQEALKGGDVVRGKALFFGKATCVACHRIGGGGGIIGPDLTRIGMIRSSRDLLESIVLPSSTFAQLYESYLLQTRDGRSLMGIIADRSDGALTLRDAAGNETRVAEGEIKKLERIKTSIMPEALVHLMTKPELADLIAYLSSVR</sequence>
<dbReference type="InterPro" id="IPR016024">
    <property type="entry name" value="ARM-type_fold"/>
</dbReference>
<evidence type="ECO:0000256" key="2">
    <source>
        <dbReference type="ARBA" id="ARBA00022723"/>
    </source>
</evidence>